<comment type="caution">
    <text evidence="1">The sequence shown here is derived from an EMBL/GenBank/DDBJ whole genome shotgun (WGS) entry which is preliminary data.</text>
</comment>
<dbReference type="InterPro" id="IPR036322">
    <property type="entry name" value="WD40_repeat_dom_sf"/>
</dbReference>
<reference evidence="1 2" key="1">
    <citation type="submission" date="2019-05" db="EMBL/GenBank/DDBJ databases">
        <title>Another draft genome of Portunus trituberculatus and its Hox gene families provides insights of decapod evolution.</title>
        <authorList>
            <person name="Jeong J.-H."/>
            <person name="Song I."/>
            <person name="Kim S."/>
            <person name="Choi T."/>
            <person name="Kim D."/>
            <person name="Ryu S."/>
            <person name="Kim W."/>
        </authorList>
    </citation>
    <scope>NUCLEOTIDE SEQUENCE [LARGE SCALE GENOMIC DNA]</scope>
    <source>
        <tissue evidence="1">Muscle</tissue>
    </source>
</reference>
<dbReference type="AlphaFoldDB" id="A0A5B7FD52"/>
<evidence type="ECO:0000313" key="2">
    <source>
        <dbReference type="Proteomes" id="UP000324222"/>
    </source>
</evidence>
<dbReference type="OrthoDB" id="10251154at2759"/>
<accession>A0A5B7FD52</accession>
<sequence length="72" mass="7895">MLDVTLGKEIIRTPTHKGRLDVMCQNPYNAVLCCGHPNGTVSMWTPNAPEPVASILCHPHPLRAIDVDYTGK</sequence>
<dbReference type="Proteomes" id="UP000324222">
    <property type="component" value="Unassembled WGS sequence"/>
</dbReference>
<keyword evidence="2" id="KW-1185">Reference proteome</keyword>
<dbReference type="GO" id="GO:0032040">
    <property type="term" value="C:small-subunit processome"/>
    <property type="evidence" value="ECO:0007669"/>
    <property type="project" value="TreeGrafter"/>
</dbReference>
<organism evidence="1 2">
    <name type="scientific">Portunus trituberculatus</name>
    <name type="common">Swimming crab</name>
    <name type="synonym">Neptunus trituberculatus</name>
    <dbReference type="NCBI Taxonomy" id="210409"/>
    <lineage>
        <taxon>Eukaryota</taxon>
        <taxon>Metazoa</taxon>
        <taxon>Ecdysozoa</taxon>
        <taxon>Arthropoda</taxon>
        <taxon>Crustacea</taxon>
        <taxon>Multicrustacea</taxon>
        <taxon>Malacostraca</taxon>
        <taxon>Eumalacostraca</taxon>
        <taxon>Eucarida</taxon>
        <taxon>Decapoda</taxon>
        <taxon>Pleocyemata</taxon>
        <taxon>Brachyura</taxon>
        <taxon>Eubrachyura</taxon>
        <taxon>Portunoidea</taxon>
        <taxon>Portunidae</taxon>
        <taxon>Portuninae</taxon>
        <taxon>Portunus</taxon>
    </lineage>
</organism>
<protein>
    <submittedName>
        <fullName evidence="1">WD repeat-containing protein 46</fullName>
    </submittedName>
</protein>
<dbReference type="PANTHER" id="PTHR14085:SF3">
    <property type="entry name" value="WD REPEAT-CONTAINING PROTEIN 46"/>
    <property type="match status" value="1"/>
</dbReference>
<dbReference type="GO" id="GO:0030686">
    <property type="term" value="C:90S preribosome"/>
    <property type="evidence" value="ECO:0007669"/>
    <property type="project" value="TreeGrafter"/>
</dbReference>
<dbReference type="PANTHER" id="PTHR14085">
    <property type="entry name" value="WD-REPEAT PROTEIN BING4"/>
    <property type="match status" value="1"/>
</dbReference>
<dbReference type="InterPro" id="IPR040315">
    <property type="entry name" value="WDR46/Utp7"/>
</dbReference>
<dbReference type="Gene3D" id="2.130.10.10">
    <property type="entry name" value="YVTN repeat-like/Quinoprotein amine dehydrogenase"/>
    <property type="match status" value="1"/>
</dbReference>
<dbReference type="InterPro" id="IPR015943">
    <property type="entry name" value="WD40/YVTN_repeat-like_dom_sf"/>
</dbReference>
<evidence type="ECO:0000313" key="1">
    <source>
        <dbReference type="EMBL" id="MPC43236.1"/>
    </source>
</evidence>
<dbReference type="SUPFAM" id="SSF50978">
    <property type="entry name" value="WD40 repeat-like"/>
    <property type="match status" value="1"/>
</dbReference>
<name>A0A5B7FD52_PORTR</name>
<proteinExistence type="predicted"/>
<dbReference type="EMBL" id="VSRR010005740">
    <property type="protein sequence ID" value="MPC43236.1"/>
    <property type="molecule type" value="Genomic_DNA"/>
</dbReference>
<dbReference type="GO" id="GO:0000462">
    <property type="term" value="P:maturation of SSU-rRNA from tricistronic rRNA transcript (SSU-rRNA, 5.8S rRNA, LSU-rRNA)"/>
    <property type="evidence" value="ECO:0007669"/>
    <property type="project" value="TreeGrafter"/>
</dbReference>
<gene>
    <name evidence="1" type="primary">WDR46_1</name>
    <name evidence="1" type="ORF">E2C01_036877</name>
</gene>